<evidence type="ECO:0000256" key="1">
    <source>
        <dbReference type="SAM" id="SignalP"/>
    </source>
</evidence>
<organism evidence="2 3">
    <name type="scientific">Desulfosporosinus fructosivorans</name>
    <dbReference type="NCBI Taxonomy" id="2018669"/>
    <lineage>
        <taxon>Bacteria</taxon>
        <taxon>Bacillati</taxon>
        <taxon>Bacillota</taxon>
        <taxon>Clostridia</taxon>
        <taxon>Eubacteriales</taxon>
        <taxon>Desulfitobacteriaceae</taxon>
        <taxon>Desulfosporosinus</taxon>
    </lineage>
</organism>
<keyword evidence="1" id="KW-0732">Signal</keyword>
<dbReference type="AlphaFoldDB" id="A0A4Z0RBB1"/>
<proteinExistence type="predicted"/>
<feature type="signal peptide" evidence="1">
    <location>
        <begin position="1"/>
        <end position="25"/>
    </location>
</feature>
<evidence type="ECO:0000313" key="3">
    <source>
        <dbReference type="Proteomes" id="UP000298460"/>
    </source>
</evidence>
<comment type="caution">
    <text evidence="2">The sequence shown here is derived from an EMBL/GenBank/DDBJ whole genome shotgun (WGS) entry which is preliminary data.</text>
</comment>
<protein>
    <submittedName>
        <fullName evidence="2">Uncharacterized protein</fullName>
    </submittedName>
</protein>
<dbReference type="Proteomes" id="UP000298460">
    <property type="component" value="Unassembled WGS sequence"/>
</dbReference>
<reference evidence="2 3" key="1">
    <citation type="submission" date="2019-03" db="EMBL/GenBank/DDBJ databases">
        <title>Draft Genome Sequence of Desulfosporosinus fructosivorans Strain 63.6F, Isolated from Marine Sediment in the Baltic Sea.</title>
        <authorList>
            <person name="Hausmann B."/>
            <person name="Vandieken V."/>
            <person name="Pjevac P."/>
            <person name="Schreck K."/>
            <person name="Herbold C.W."/>
            <person name="Loy A."/>
        </authorList>
    </citation>
    <scope>NUCLEOTIDE SEQUENCE [LARGE SCALE GENOMIC DNA]</scope>
    <source>
        <strain evidence="2 3">63.6F</strain>
    </source>
</reference>
<feature type="chain" id="PRO_5021222854" evidence="1">
    <location>
        <begin position="26"/>
        <end position="122"/>
    </location>
</feature>
<name>A0A4Z0RBB1_9FIRM</name>
<dbReference type="RefSeq" id="WP_135544544.1">
    <property type="nucleotide sequence ID" value="NZ_SPQQ01000001.1"/>
</dbReference>
<evidence type="ECO:0000313" key="2">
    <source>
        <dbReference type="EMBL" id="TGE39605.1"/>
    </source>
</evidence>
<sequence>MKRKKSKIAALTLTLILLCSTAAYAYTLSGSSNIQTSVSSIDGTSITKTNAVCDEVKVENWLYRDDTFVDNEYETASGSTYAQAICIALNLPGLQYWQLTAKHESTLDGATKKSSSSKSVSY</sequence>
<keyword evidence="3" id="KW-1185">Reference proteome</keyword>
<accession>A0A4Z0RBB1</accession>
<gene>
    <name evidence="2" type="ORF">E4K67_00935</name>
</gene>
<dbReference type="EMBL" id="SPQQ01000001">
    <property type="protein sequence ID" value="TGE39605.1"/>
    <property type="molecule type" value="Genomic_DNA"/>
</dbReference>